<evidence type="ECO:0000313" key="1">
    <source>
        <dbReference type="EMBL" id="MBB5254723.1"/>
    </source>
</evidence>
<dbReference type="OrthoDB" id="42566at2157"/>
<accession>A0A650CK62</accession>
<dbReference type="AlphaFoldDB" id="A0A650CK62"/>
<dbReference type="EMBL" id="JACHFY010000022">
    <property type="protein sequence ID" value="MBB5254723.1"/>
    <property type="molecule type" value="Genomic_DNA"/>
</dbReference>
<dbReference type="Proteomes" id="UP000427373">
    <property type="component" value="Chromosome"/>
</dbReference>
<dbReference type="EMBL" id="CP045484">
    <property type="protein sequence ID" value="QGR18075.1"/>
    <property type="molecule type" value="Genomic_DNA"/>
</dbReference>
<evidence type="ECO:0000313" key="4">
    <source>
        <dbReference type="Proteomes" id="UP000582213"/>
    </source>
</evidence>
<dbReference type="Proteomes" id="UP000582213">
    <property type="component" value="Unassembled WGS sequence"/>
</dbReference>
<protein>
    <submittedName>
        <fullName evidence="2">Uncharacterized protein</fullName>
    </submittedName>
</protein>
<proteinExistence type="predicted"/>
<sequence length="104" mass="12177">MLIKVPYKTIRIFPSEVRGKYAFMKDVVVIIRTQNKVLYVDCSHDHLANYKPPPFLSSYIFEYEIIEGGEYCECIAKTLQEELKPLFKNQKICVKSDITVVIER</sequence>
<dbReference type="GeneID" id="42802262"/>
<reference evidence="1 4" key="2">
    <citation type="submission" date="2020-08" db="EMBL/GenBank/DDBJ databases">
        <title>Genomic Encyclopedia of Type Strains, Phase IV (KMG-IV): sequencing the most valuable type-strain genomes for metagenomic binning, comparative biology and taxonomic classification.</title>
        <authorList>
            <person name="Goeker M."/>
        </authorList>
    </citation>
    <scope>NUCLEOTIDE SEQUENCE [LARGE SCALE GENOMIC DNA]</scope>
    <source>
        <strain evidence="1 4">DSM 12421</strain>
    </source>
</reference>
<evidence type="ECO:0000313" key="2">
    <source>
        <dbReference type="EMBL" id="QGR18075.1"/>
    </source>
</evidence>
<organism evidence="2 3">
    <name type="scientific">Sulfurisphaera ohwakuensis</name>
    <dbReference type="NCBI Taxonomy" id="69656"/>
    <lineage>
        <taxon>Archaea</taxon>
        <taxon>Thermoproteota</taxon>
        <taxon>Thermoprotei</taxon>
        <taxon>Sulfolobales</taxon>
        <taxon>Sulfolobaceae</taxon>
        <taxon>Sulfurisphaera</taxon>
    </lineage>
</organism>
<dbReference type="KEGG" id="soh:D1869_13415"/>
<dbReference type="RefSeq" id="WP_156015565.1">
    <property type="nucleotide sequence ID" value="NZ_CP045484.1"/>
</dbReference>
<gene>
    <name evidence="2" type="ORF">D1869_13415</name>
    <name evidence="1" type="ORF">HNQ62_002497</name>
</gene>
<name>A0A650CK62_SULOH</name>
<reference evidence="2 3" key="1">
    <citation type="submission" date="2019-10" db="EMBL/GenBank/DDBJ databases">
        <title>Genome Sequences from Six Type Strain Members of the Archaeal Family Sulfolobaceae: Acidianus ambivalens, Acidianus infernus, Metallosphaera prunae, Stygiolobus azoricus, Sulfolobus metallicus, and Sulfurisphaera ohwakuensis.</title>
        <authorList>
            <person name="Counts J.A."/>
            <person name="Kelly R.M."/>
        </authorList>
    </citation>
    <scope>NUCLEOTIDE SEQUENCE [LARGE SCALE GENOMIC DNA]</scope>
    <source>
        <strain evidence="2 3">TA-1</strain>
    </source>
</reference>
<evidence type="ECO:0000313" key="3">
    <source>
        <dbReference type="Proteomes" id="UP000427373"/>
    </source>
</evidence>
<keyword evidence="3" id="KW-1185">Reference proteome</keyword>